<dbReference type="Pfam" id="PF00027">
    <property type="entry name" value="cNMP_binding"/>
    <property type="match status" value="1"/>
</dbReference>
<reference evidence="6 7" key="1">
    <citation type="submission" date="2020-12" db="EMBL/GenBank/DDBJ databases">
        <title>Sphingomonas sp.</title>
        <authorList>
            <person name="Kim M.K."/>
        </authorList>
    </citation>
    <scope>NUCLEOTIDE SEQUENCE [LARGE SCALE GENOMIC DNA]</scope>
    <source>
        <strain evidence="6 7">BT552</strain>
    </source>
</reference>
<keyword evidence="2" id="KW-0238">DNA-binding</keyword>
<evidence type="ECO:0000313" key="7">
    <source>
        <dbReference type="Proteomes" id="UP000763641"/>
    </source>
</evidence>
<dbReference type="PROSITE" id="PS51063">
    <property type="entry name" value="HTH_CRP_2"/>
    <property type="match status" value="1"/>
</dbReference>
<dbReference type="Gene3D" id="1.10.10.10">
    <property type="entry name" value="Winged helix-like DNA-binding domain superfamily/Winged helix DNA-binding domain"/>
    <property type="match status" value="1"/>
</dbReference>
<evidence type="ECO:0000313" key="6">
    <source>
        <dbReference type="EMBL" id="MBM6577667.1"/>
    </source>
</evidence>
<keyword evidence="7" id="KW-1185">Reference proteome</keyword>
<dbReference type="Gene3D" id="2.60.120.10">
    <property type="entry name" value="Jelly Rolls"/>
    <property type="match status" value="1"/>
</dbReference>
<dbReference type="InterPro" id="IPR012318">
    <property type="entry name" value="HTH_CRP"/>
</dbReference>
<proteinExistence type="predicted"/>
<dbReference type="InterPro" id="IPR014710">
    <property type="entry name" value="RmlC-like_jellyroll"/>
</dbReference>
<dbReference type="SMART" id="SM00419">
    <property type="entry name" value="HTH_CRP"/>
    <property type="match status" value="1"/>
</dbReference>
<dbReference type="EMBL" id="JAFEMC010000004">
    <property type="protein sequence ID" value="MBM6577667.1"/>
    <property type="molecule type" value="Genomic_DNA"/>
</dbReference>
<comment type="caution">
    <text evidence="6">The sequence shown here is derived from an EMBL/GenBank/DDBJ whole genome shotgun (WGS) entry which is preliminary data.</text>
</comment>
<gene>
    <name evidence="6" type="ORF">ILT43_14895</name>
</gene>
<dbReference type="SUPFAM" id="SSF51206">
    <property type="entry name" value="cAMP-binding domain-like"/>
    <property type="match status" value="1"/>
</dbReference>
<organism evidence="6 7">
    <name type="scientific">Sphingomonas longa</name>
    <dbReference type="NCBI Taxonomy" id="2778730"/>
    <lineage>
        <taxon>Bacteria</taxon>
        <taxon>Pseudomonadati</taxon>
        <taxon>Pseudomonadota</taxon>
        <taxon>Alphaproteobacteria</taxon>
        <taxon>Sphingomonadales</taxon>
        <taxon>Sphingomonadaceae</taxon>
        <taxon>Sphingomonas</taxon>
    </lineage>
</organism>
<feature type="domain" description="Cyclic nucleotide-binding" evidence="4">
    <location>
        <begin position="17"/>
        <end position="107"/>
    </location>
</feature>
<evidence type="ECO:0000256" key="2">
    <source>
        <dbReference type="ARBA" id="ARBA00023125"/>
    </source>
</evidence>
<dbReference type="InterPro" id="IPR018490">
    <property type="entry name" value="cNMP-bd_dom_sf"/>
</dbReference>
<name>A0ABS2D9S0_9SPHN</name>
<dbReference type="Pfam" id="PF13545">
    <property type="entry name" value="HTH_Crp_2"/>
    <property type="match status" value="1"/>
</dbReference>
<dbReference type="InterPro" id="IPR036390">
    <property type="entry name" value="WH_DNA-bd_sf"/>
</dbReference>
<dbReference type="CDD" id="cd00038">
    <property type="entry name" value="CAP_ED"/>
    <property type="match status" value="1"/>
</dbReference>
<accession>A0ABS2D9S0</accession>
<feature type="domain" description="HTH crp-type" evidence="5">
    <location>
        <begin position="151"/>
        <end position="225"/>
    </location>
</feature>
<dbReference type="InterPro" id="IPR000595">
    <property type="entry name" value="cNMP-bd_dom"/>
</dbReference>
<evidence type="ECO:0000259" key="5">
    <source>
        <dbReference type="PROSITE" id="PS51063"/>
    </source>
</evidence>
<sequence>MMDESASANPLTAKLRTIADLSPRDSATLDRLVQDVRDIPSGGTIIDEGDRPTRIHLVLAGWVARMKYLSGGSRQITGLLLPGDFCNLHATILDEMDHSMTALVDAKVAFVAQDLLDDVLFSSRAVTRAFWWSTLLDEAIVRAWLVSVGRRSGLARVAHLFCELQVRSTRVGLATGDTMVVPLTQEQLGDATGLTSVHVNRMLRTLRDAEVIDVYRGRIRIIDSSELRRIAGFDPTYLHGPETGAGKSQHRPRG</sequence>
<dbReference type="PROSITE" id="PS50042">
    <property type="entry name" value="CNMP_BINDING_3"/>
    <property type="match status" value="1"/>
</dbReference>
<evidence type="ECO:0000256" key="1">
    <source>
        <dbReference type="ARBA" id="ARBA00023015"/>
    </source>
</evidence>
<protein>
    <submittedName>
        <fullName evidence="6">Crp/Fnr family transcriptional regulator</fullName>
    </submittedName>
</protein>
<evidence type="ECO:0000256" key="3">
    <source>
        <dbReference type="ARBA" id="ARBA00023163"/>
    </source>
</evidence>
<dbReference type="InterPro" id="IPR036388">
    <property type="entry name" value="WH-like_DNA-bd_sf"/>
</dbReference>
<keyword evidence="3" id="KW-0804">Transcription</keyword>
<dbReference type="SUPFAM" id="SSF46785">
    <property type="entry name" value="Winged helix' DNA-binding domain"/>
    <property type="match status" value="1"/>
</dbReference>
<dbReference type="Proteomes" id="UP000763641">
    <property type="component" value="Unassembled WGS sequence"/>
</dbReference>
<evidence type="ECO:0000259" key="4">
    <source>
        <dbReference type="PROSITE" id="PS50042"/>
    </source>
</evidence>
<dbReference type="SMART" id="SM00100">
    <property type="entry name" value="cNMP"/>
    <property type="match status" value="1"/>
</dbReference>
<keyword evidence="1" id="KW-0805">Transcription regulation</keyword>
<dbReference type="RefSeq" id="WP_204199770.1">
    <property type="nucleotide sequence ID" value="NZ_JAFEMC010000004.1"/>
</dbReference>